<dbReference type="SUPFAM" id="SSF55729">
    <property type="entry name" value="Acyl-CoA N-acyltransferases (Nat)"/>
    <property type="match status" value="1"/>
</dbReference>
<dbReference type="OrthoDB" id="9789081at2"/>
<dbReference type="AlphaFoldDB" id="A0A5B8IVE8"/>
<organism evidence="2 3">
    <name type="scientific">Qingshengfaniella alkalisoli</name>
    <dbReference type="NCBI Taxonomy" id="2599296"/>
    <lineage>
        <taxon>Bacteria</taxon>
        <taxon>Pseudomonadati</taxon>
        <taxon>Pseudomonadota</taxon>
        <taxon>Alphaproteobacteria</taxon>
        <taxon>Rhodobacterales</taxon>
        <taxon>Paracoccaceae</taxon>
        <taxon>Qingshengfaniella</taxon>
    </lineage>
</organism>
<evidence type="ECO:0000313" key="3">
    <source>
        <dbReference type="Proteomes" id="UP000318483"/>
    </source>
</evidence>
<dbReference type="EMBL" id="CP042261">
    <property type="protein sequence ID" value="QDY69423.1"/>
    <property type="molecule type" value="Genomic_DNA"/>
</dbReference>
<feature type="domain" description="N-acetyltransferase" evidence="1">
    <location>
        <begin position="2"/>
        <end position="154"/>
    </location>
</feature>
<accession>A0A5B8IVE8</accession>
<reference evidence="2 3" key="1">
    <citation type="submission" date="2019-07" db="EMBL/GenBank/DDBJ databases">
        <title>Litoreibacter alkalisoli sp. nov., isolated from saline-alkaline soil.</title>
        <authorList>
            <person name="Wang S."/>
            <person name="Xu L."/>
            <person name="Xing Y.-T."/>
            <person name="Sun J.-Q."/>
        </authorList>
    </citation>
    <scope>NUCLEOTIDE SEQUENCE [LARGE SCALE GENOMIC DNA]</scope>
    <source>
        <strain evidence="2 3">LN3S51</strain>
    </source>
</reference>
<dbReference type="PROSITE" id="PS51186">
    <property type="entry name" value="GNAT"/>
    <property type="match status" value="1"/>
</dbReference>
<protein>
    <submittedName>
        <fullName evidence="2">GNAT family N-acetyltransferase</fullName>
    </submittedName>
</protein>
<evidence type="ECO:0000259" key="1">
    <source>
        <dbReference type="PROSITE" id="PS51186"/>
    </source>
</evidence>
<dbReference type="GO" id="GO:0016747">
    <property type="term" value="F:acyltransferase activity, transferring groups other than amino-acyl groups"/>
    <property type="evidence" value="ECO:0007669"/>
    <property type="project" value="InterPro"/>
</dbReference>
<keyword evidence="2" id="KW-0808">Transferase</keyword>
<gene>
    <name evidence="2" type="ORF">FPZ52_07150</name>
</gene>
<dbReference type="KEGG" id="lit:FPZ52_07150"/>
<dbReference type="RefSeq" id="WP_146364802.1">
    <property type="nucleotide sequence ID" value="NZ_CP042261.1"/>
</dbReference>
<dbReference type="Pfam" id="PF13673">
    <property type="entry name" value="Acetyltransf_10"/>
    <property type="match status" value="1"/>
</dbReference>
<dbReference type="PANTHER" id="PTHR43451:SF1">
    <property type="entry name" value="ACETYLTRANSFERASE"/>
    <property type="match status" value="1"/>
</dbReference>
<keyword evidence="3" id="KW-1185">Reference proteome</keyword>
<dbReference type="InterPro" id="IPR000182">
    <property type="entry name" value="GNAT_dom"/>
</dbReference>
<name>A0A5B8IVE8_9RHOB</name>
<dbReference type="Gene3D" id="3.40.630.30">
    <property type="match status" value="1"/>
</dbReference>
<evidence type="ECO:0000313" key="2">
    <source>
        <dbReference type="EMBL" id="QDY69423.1"/>
    </source>
</evidence>
<dbReference type="Proteomes" id="UP000318483">
    <property type="component" value="Chromosome"/>
</dbReference>
<sequence length="154" mass="17714">MLRIRQFQPEDAYRLWEIFYTAIHQGTTRFYNAAQRDAWAGSRRMPDNWSDRLAKHITKVAVRDSATVGFMTLGRDGHLDLAFIAPEAMGTNVAAALHDALLHDALLLGLTRLDTEASHLARRFFLKQGWQEICEQTVERRGVALTNFRMEKRL</sequence>
<dbReference type="PANTHER" id="PTHR43451">
    <property type="entry name" value="ACETYLTRANSFERASE (GNAT) FAMILY PROTEIN"/>
    <property type="match status" value="1"/>
</dbReference>
<dbReference type="InterPro" id="IPR052564">
    <property type="entry name" value="N-acetyltrans/Recomb-assoc"/>
</dbReference>
<proteinExistence type="predicted"/>
<dbReference type="InterPro" id="IPR016181">
    <property type="entry name" value="Acyl_CoA_acyltransferase"/>
</dbReference>